<keyword evidence="6" id="KW-1185">Reference proteome</keyword>
<dbReference type="InterPro" id="IPR050087">
    <property type="entry name" value="AON_synthase_class-II"/>
</dbReference>
<dbReference type="EC" id="2.3.1.47" evidence="5"/>
<dbReference type="InterPro" id="IPR015424">
    <property type="entry name" value="PyrdxlP-dep_Trfase"/>
</dbReference>
<keyword evidence="2 5" id="KW-0808">Transferase</keyword>
<evidence type="ECO:0000313" key="6">
    <source>
        <dbReference type="Proteomes" id="UP001238163"/>
    </source>
</evidence>
<keyword evidence="3" id="KW-0663">Pyridoxal phosphate</keyword>
<dbReference type="PANTHER" id="PTHR13693:SF100">
    <property type="entry name" value="8-AMINO-7-OXONONANOATE SYNTHASE"/>
    <property type="match status" value="1"/>
</dbReference>
<dbReference type="GO" id="GO:0009102">
    <property type="term" value="P:biotin biosynthetic process"/>
    <property type="evidence" value="ECO:0007669"/>
    <property type="project" value="TreeGrafter"/>
</dbReference>
<comment type="cofactor">
    <cofactor evidence="1">
        <name>pyridoxal 5'-phosphate</name>
        <dbReference type="ChEBI" id="CHEBI:597326"/>
    </cofactor>
</comment>
<gene>
    <name evidence="5" type="ORF">J3R75_002165</name>
</gene>
<dbReference type="AlphaFoldDB" id="A0AAE3VGI2"/>
<sequence>MQPFLDDIRADLAALKSGGNYRALREIAPEGDGRSRYDGRVLCNLSSNDYLGLAGDAELREDFYRQYNGDWRTPELALSSASSRLLTGNTPAYARLETALSELYGGRAALVFNSGYHANIGILPALAKAGDLVISDKLNHASIIDGLRICGAEFLRYPHVDLDRLEATLASRRHEYKRVFVVTESIFSMDGDTVDLRRLVALKERYDCALVVDEAHAVGVRGPKGAGLCAEQGVAERVDVLIGTFGKALGSTGAYAIMAPELREYLINHMRSLIFTTGLPPVVLNWSCFALQRSAAMDRERAELTRLGAMLRGWLCEAGRDVPGDTQIVPYVIGEAAAALAAAQRFLERGFIVFAIRPPTVPKGTSRLRFSLSAALRADDLAPIRELL</sequence>
<name>A0AAE3VGI2_9BACT</name>
<dbReference type="Proteomes" id="UP001238163">
    <property type="component" value="Unassembled WGS sequence"/>
</dbReference>
<dbReference type="Gene3D" id="3.90.1150.10">
    <property type="entry name" value="Aspartate Aminotransferase, domain 1"/>
    <property type="match status" value="1"/>
</dbReference>
<evidence type="ECO:0000256" key="2">
    <source>
        <dbReference type="ARBA" id="ARBA00022679"/>
    </source>
</evidence>
<dbReference type="Gene3D" id="3.40.640.10">
    <property type="entry name" value="Type I PLP-dependent aspartate aminotransferase-like (Major domain)"/>
    <property type="match status" value="1"/>
</dbReference>
<keyword evidence="5" id="KW-0012">Acyltransferase</keyword>
<dbReference type="GO" id="GO:0008710">
    <property type="term" value="F:8-amino-7-oxononanoate synthase activity"/>
    <property type="evidence" value="ECO:0007669"/>
    <property type="project" value="UniProtKB-EC"/>
</dbReference>
<reference evidence="5" key="1">
    <citation type="submission" date="2023-07" db="EMBL/GenBank/DDBJ databases">
        <title>Genomic Encyclopedia of Type Strains, Phase IV (KMG-IV): sequencing the most valuable type-strain genomes for metagenomic binning, comparative biology and taxonomic classification.</title>
        <authorList>
            <person name="Goeker M."/>
        </authorList>
    </citation>
    <scope>NUCLEOTIDE SEQUENCE</scope>
    <source>
        <strain evidence="5">DSM 24202</strain>
    </source>
</reference>
<dbReference type="GO" id="GO:0030170">
    <property type="term" value="F:pyridoxal phosphate binding"/>
    <property type="evidence" value="ECO:0007669"/>
    <property type="project" value="InterPro"/>
</dbReference>
<feature type="domain" description="Aminotransferase class I/classII large" evidence="4">
    <location>
        <begin position="43"/>
        <end position="382"/>
    </location>
</feature>
<comment type="caution">
    <text evidence="5">The sequence shown here is derived from an EMBL/GenBank/DDBJ whole genome shotgun (WGS) entry which is preliminary data.</text>
</comment>
<accession>A0AAE3VGI2</accession>
<protein>
    <submittedName>
        <fullName evidence="5">8-amino-7-oxononanoate synthase</fullName>
        <ecNumber evidence="5">2.3.1.47</ecNumber>
    </submittedName>
</protein>
<evidence type="ECO:0000313" key="5">
    <source>
        <dbReference type="EMBL" id="MDQ0290058.1"/>
    </source>
</evidence>
<proteinExistence type="predicted"/>
<dbReference type="EMBL" id="JAUSVL010000001">
    <property type="protein sequence ID" value="MDQ0290058.1"/>
    <property type="molecule type" value="Genomic_DNA"/>
</dbReference>
<evidence type="ECO:0000256" key="1">
    <source>
        <dbReference type="ARBA" id="ARBA00001933"/>
    </source>
</evidence>
<dbReference type="Pfam" id="PF00155">
    <property type="entry name" value="Aminotran_1_2"/>
    <property type="match status" value="1"/>
</dbReference>
<evidence type="ECO:0000256" key="3">
    <source>
        <dbReference type="ARBA" id="ARBA00022898"/>
    </source>
</evidence>
<dbReference type="SUPFAM" id="SSF53383">
    <property type="entry name" value="PLP-dependent transferases"/>
    <property type="match status" value="1"/>
</dbReference>
<dbReference type="PANTHER" id="PTHR13693">
    <property type="entry name" value="CLASS II AMINOTRANSFERASE/8-AMINO-7-OXONONANOATE SYNTHASE"/>
    <property type="match status" value="1"/>
</dbReference>
<evidence type="ECO:0000259" key="4">
    <source>
        <dbReference type="Pfam" id="PF00155"/>
    </source>
</evidence>
<dbReference type="InterPro" id="IPR004839">
    <property type="entry name" value="Aminotransferase_I/II_large"/>
</dbReference>
<dbReference type="InterPro" id="IPR015422">
    <property type="entry name" value="PyrdxlP-dep_Trfase_small"/>
</dbReference>
<organism evidence="5 6">
    <name type="scientific">Oligosphaera ethanolica</name>
    <dbReference type="NCBI Taxonomy" id="760260"/>
    <lineage>
        <taxon>Bacteria</taxon>
        <taxon>Pseudomonadati</taxon>
        <taxon>Lentisphaerota</taxon>
        <taxon>Oligosphaeria</taxon>
        <taxon>Oligosphaerales</taxon>
        <taxon>Oligosphaeraceae</taxon>
        <taxon>Oligosphaera</taxon>
    </lineage>
</organism>
<dbReference type="InterPro" id="IPR015421">
    <property type="entry name" value="PyrdxlP-dep_Trfase_major"/>
</dbReference>
<dbReference type="RefSeq" id="WP_307261482.1">
    <property type="nucleotide sequence ID" value="NZ_JAUSVL010000001.1"/>
</dbReference>